<dbReference type="Proteomes" id="UP000634136">
    <property type="component" value="Unassembled WGS sequence"/>
</dbReference>
<evidence type="ECO:0000313" key="3">
    <source>
        <dbReference type="Proteomes" id="UP000634136"/>
    </source>
</evidence>
<keyword evidence="3" id="KW-1185">Reference proteome</keyword>
<organism evidence="2 3">
    <name type="scientific">Senna tora</name>
    <dbReference type="NCBI Taxonomy" id="362788"/>
    <lineage>
        <taxon>Eukaryota</taxon>
        <taxon>Viridiplantae</taxon>
        <taxon>Streptophyta</taxon>
        <taxon>Embryophyta</taxon>
        <taxon>Tracheophyta</taxon>
        <taxon>Spermatophyta</taxon>
        <taxon>Magnoliopsida</taxon>
        <taxon>eudicotyledons</taxon>
        <taxon>Gunneridae</taxon>
        <taxon>Pentapetalae</taxon>
        <taxon>rosids</taxon>
        <taxon>fabids</taxon>
        <taxon>Fabales</taxon>
        <taxon>Fabaceae</taxon>
        <taxon>Caesalpinioideae</taxon>
        <taxon>Cassia clade</taxon>
        <taxon>Senna</taxon>
    </lineage>
</organism>
<reference evidence="2" key="1">
    <citation type="submission" date="2020-09" db="EMBL/GenBank/DDBJ databases">
        <title>Genome-Enabled Discovery of Anthraquinone Biosynthesis in Senna tora.</title>
        <authorList>
            <person name="Kang S.-H."/>
            <person name="Pandey R.P."/>
            <person name="Lee C.-M."/>
            <person name="Sim J.-S."/>
            <person name="Jeong J.-T."/>
            <person name="Choi B.-S."/>
            <person name="Jung M."/>
            <person name="Ginzburg D."/>
            <person name="Zhao K."/>
            <person name="Won S.Y."/>
            <person name="Oh T.-J."/>
            <person name="Yu Y."/>
            <person name="Kim N.-H."/>
            <person name="Lee O.R."/>
            <person name="Lee T.-H."/>
            <person name="Bashyal P."/>
            <person name="Kim T.-S."/>
            <person name="Lee W.-H."/>
            <person name="Kawkins C."/>
            <person name="Kim C.-K."/>
            <person name="Kim J.S."/>
            <person name="Ahn B.O."/>
            <person name="Rhee S.Y."/>
            <person name="Sohng J.K."/>
        </authorList>
    </citation>
    <scope>NUCLEOTIDE SEQUENCE</scope>
    <source>
        <tissue evidence="2">Leaf</tissue>
    </source>
</reference>
<proteinExistence type="predicted"/>
<accession>A0A834SLF0</accession>
<gene>
    <name evidence="2" type="ORF">G2W53_043844</name>
</gene>
<dbReference type="EMBL" id="JAAIUW010000013">
    <property type="protein sequence ID" value="KAF7804733.1"/>
    <property type="molecule type" value="Genomic_DNA"/>
</dbReference>
<evidence type="ECO:0000256" key="1">
    <source>
        <dbReference type="SAM" id="MobiDB-lite"/>
    </source>
</evidence>
<protein>
    <submittedName>
        <fullName evidence="2">Uncharacterized protein</fullName>
    </submittedName>
</protein>
<feature type="compositionally biased region" description="Low complexity" evidence="1">
    <location>
        <begin position="8"/>
        <end position="23"/>
    </location>
</feature>
<name>A0A834SLF0_9FABA</name>
<comment type="caution">
    <text evidence="2">The sequence shown here is derived from an EMBL/GenBank/DDBJ whole genome shotgun (WGS) entry which is preliminary data.</text>
</comment>
<evidence type="ECO:0000313" key="2">
    <source>
        <dbReference type="EMBL" id="KAF7804733.1"/>
    </source>
</evidence>
<dbReference type="AlphaFoldDB" id="A0A834SLF0"/>
<feature type="region of interest" description="Disordered" evidence="1">
    <location>
        <begin position="1"/>
        <end position="30"/>
    </location>
</feature>
<sequence>MDFIGKEGASASSMHFSSPSGPMVGKARQI</sequence>